<feature type="compositionally biased region" description="Low complexity" evidence="1">
    <location>
        <begin position="72"/>
        <end position="89"/>
    </location>
</feature>
<feature type="compositionally biased region" description="Polar residues" evidence="1">
    <location>
        <begin position="24"/>
        <end position="43"/>
    </location>
</feature>
<dbReference type="Proteomes" id="UP000723463">
    <property type="component" value="Unassembled WGS sequence"/>
</dbReference>
<organism evidence="2 3">
    <name type="scientific">Mortierella hygrophila</name>
    <dbReference type="NCBI Taxonomy" id="979708"/>
    <lineage>
        <taxon>Eukaryota</taxon>
        <taxon>Fungi</taxon>
        <taxon>Fungi incertae sedis</taxon>
        <taxon>Mucoromycota</taxon>
        <taxon>Mortierellomycotina</taxon>
        <taxon>Mortierellomycetes</taxon>
        <taxon>Mortierellales</taxon>
        <taxon>Mortierellaceae</taxon>
        <taxon>Mortierella</taxon>
    </lineage>
</organism>
<protein>
    <submittedName>
        <fullName evidence="2">Uncharacterized protein</fullName>
    </submittedName>
</protein>
<comment type="caution">
    <text evidence="2">The sequence shown here is derived from an EMBL/GenBank/DDBJ whole genome shotgun (WGS) entry which is preliminary data.</text>
</comment>
<proteinExistence type="predicted"/>
<dbReference type="AlphaFoldDB" id="A0A9P6K1Q9"/>
<evidence type="ECO:0000313" key="2">
    <source>
        <dbReference type="EMBL" id="KAF9542232.1"/>
    </source>
</evidence>
<keyword evidence="3" id="KW-1185">Reference proteome</keyword>
<dbReference type="EMBL" id="JAAAXW010000144">
    <property type="protein sequence ID" value="KAF9542232.1"/>
    <property type="molecule type" value="Genomic_DNA"/>
</dbReference>
<name>A0A9P6K1Q9_9FUNG</name>
<evidence type="ECO:0000313" key="3">
    <source>
        <dbReference type="Proteomes" id="UP000723463"/>
    </source>
</evidence>
<evidence type="ECO:0000256" key="1">
    <source>
        <dbReference type="SAM" id="MobiDB-lite"/>
    </source>
</evidence>
<feature type="compositionally biased region" description="Polar residues" evidence="1">
    <location>
        <begin position="1"/>
        <end position="14"/>
    </location>
</feature>
<feature type="region of interest" description="Disordered" evidence="1">
    <location>
        <begin position="1"/>
        <end position="121"/>
    </location>
</feature>
<sequence>MASTAGEPPSSNKPSGFMSGYMSDLSQSQDLNSFLQKNQPSYDPNTNSTTTTATSAATPPAASNADTKTNDTHTPSASSSSTLKSSTPPSTEPSPQPSSEATGGRRPYETKTPVGSHPLPTAHSVFQKKAIHTAALDNCADINMELTDCLMGRSGSWWDRASMCMKAKEQFALCCRLNKEALQEKGYAKEGNTPAQDLAILDYADEVTQKAMKEDTSSTQEKK</sequence>
<reference evidence="2" key="1">
    <citation type="journal article" date="2020" name="Fungal Divers.">
        <title>Resolving the Mortierellaceae phylogeny through synthesis of multi-gene phylogenetics and phylogenomics.</title>
        <authorList>
            <person name="Vandepol N."/>
            <person name="Liber J."/>
            <person name="Desiro A."/>
            <person name="Na H."/>
            <person name="Kennedy M."/>
            <person name="Barry K."/>
            <person name="Grigoriev I.V."/>
            <person name="Miller A.N."/>
            <person name="O'Donnell K."/>
            <person name="Stajich J.E."/>
            <person name="Bonito G."/>
        </authorList>
    </citation>
    <scope>NUCLEOTIDE SEQUENCE</scope>
    <source>
        <strain evidence="2">NRRL 2591</strain>
    </source>
</reference>
<gene>
    <name evidence="2" type="ORF">EC957_002243</name>
</gene>
<accession>A0A9P6K1Q9</accession>
<feature type="compositionally biased region" description="Low complexity" evidence="1">
    <location>
        <begin position="44"/>
        <end position="65"/>
    </location>
</feature>